<gene>
    <name evidence="2" type="ORF">AVEN_105945_1</name>
</gene>
<keyword evidence="3" id="KW-1185">Reference proteome</keyword>
<feature type="region of interest" description="Disordered" evidence="1">
    <location>
        <begin position="171"/>
        <end position="192"/>
    </location>
</feature>
<dbReference type="EMBL" id="BGPR01000446">
    <property type="protein sequence ID" value="GBM20707.1"/>
    <property type="molecule type" value="Genomic_DNA"/>
</dbReference>
<evidence type="ECO:0000313" key="3">
    <source>
        <dbReference type="Proteomes" id="UP000499080"/>
    </source>
</evidence>
<feature type="region of interest" description="Disordered" evidence="1">
    <location>
        <begin position="439"/>
        <end position="461"/>
    </location>
</feature>
<feature type="region of interest" description="Disordered" evidence="1">
    <location>
        <begin position="135"/>
        <end position="158"/>
    </location>
</feature>
<dbReference type="OrthoDB" id="6433382at2759"/>
<organism evidence="2 3">
    <name type="scientific">Araneus ventricosus</name>
    <name type="common">Orbweaver spider</name>
    <name type="synonym">Epeira ventricosa</name>
    <dbReference type="NCBI Taxonomy" id="182803"/>
    <lineage>
        <taxon>Eukaryota</taxon>
        <taxon>Metazoa</taxon>
        <taxon>Ecdysozoa</taxon>
        <taxon>Arthropoda</taxon>
        <taxon>Chelicerata</taxon>
        <taxon>Arachnida</taxon>
        <taxon>Araneae</taxon>
        <taxon>Araneomorphae</taxon>
        <taxon>Entelegynae</taxon>
        <taxon>Araneoidea</taxon>
        <taxon>Araneidae</taxon>
        <taxon>Araneus</taxon>
    </lineage>
</organism>
<accession>A0A4Y2DWI9</accession>
<sequence>MLSDSVILPILLVKLKNCCKSSSGKSGAIPHTAQIWHPIWFPDTYMEQGCLQTVVSEQLARTMDDTSNVPDWKAGNSETTPENTAKPFEYPPFHQQFLNPPPLETALNGNNQDFHHPEPPVMNGKEEFHLPPTFHPASNAANWNSGKTASSASQPNGLNKEYEVQFPFYPTDIETPNHQGETGAKSNDRRDSRGKQFANLKDANIINGTSASEKELAVSESKPNLEITENKHEPNQQNRQNLTLGLNGDRRQSGVEDESIPFGYGLNANRKKLYPKTSDGNVILEDPDVSSNVLEIPKTTKKFENIGNSLQPPPIPQTNEDVHDVFEGFFNLRKNDPSSEQLLYNSYFIPSEPNGGRERNYPDGSLINSYPSFSHTRINNDTNGKKQWRENEPDISKISEVIASTDLPSLTTNAYSNYNGATISPTFWNGFSDSRALKSKPENSDNLNSTPQKVAHSSRSRTVELLQPISSKDENILNKVVDEYFTTGNPLYASTDKKYPDQRSDVSSESKLTETTETFTSSNLDRNLQETNERQNAFHSGVPEGISSQQIRFQNVLRNYKPDEIVIDVEKIPTQRPPESTLGFQGQVHSPNSNISPNLSRNVNGPKSEQTSGGTWRGRPIRKPNLPSRKAHNLQPGGLSFASRMPTQPRRNESNLFQHRVHDNNIRQLIYPSPQTLPNPLYNTHRAYKLDSLPPGVSIHPRHPKAPYADAVRSKVLPPVPQGGTPKLHRQRHHKKKDRLVHSCCRTRGKTKSCCGSCCRSKSLHSKPSCCSSTKPGKNELRPKQVLTASAPAPQQVRKPAEDPRNRCQKEKLCRTLYESTQQVMVCRHAKIEGC</sequence>
<feature type="region of interest" description="Disordered" evidence="1">
    <location>
        <begin position="227"/>
        <end position="258"/>
    </location>
</feature>
<feature type="compositionally biased region" description="Polar residues" evidence="1">
    <location>
        <begin position="444"/>
        <end position="457"/>
    </location>
</feature>
<feature type="region of interest" description="Disordered" evidence="1">
    <location>
        <begin position="762"/>
        <end position="804"/>
    </location>
</feature>
<comment type="caution">
    <text evidence="2">The sequence shown here is derived from an EMBL/GenBank/DDBJ whole genome shotgun (WGS) entry which is preliminary data.</text>
</comment>
<proteinExistence type="predicted"/>
<feature type="compositionally biased region" description="Basic and acidic residues" evidence="1">
    <location>
        <begin position="495"/>
        <end position="514"/>
    </location>
</feature>
<reference evidence="2 3" key="1">
    <citation type="journal article" date="2019" name="Sci. Rep.">
        <title>Orb-weaving spider Araneus ventricosus genome elucidates the spidroin gene catalogue.</title>
        <authorList>
            <person name="Kono N."/>
            <person name="Nakamura H."/>
            <person name="Ohtoshi R."/>
            <person name="Moran D.A.P."/>
            <person name="Shinohara A."/>
            <person name="Yoshida Y."/>
            <person name="Fujiwara M."/>
            <person name="Mori M."/>
            <person name="Tomita M."/>
            <person name="Arakawa K."/>
        </authorList>
    </citation>
    <scope>NUCLEOTIDE SEQUENCE [LARGE SCALE GENOMIC DNA]</scope>
</reference>
<dbReference type="Proteomes" id="UP000499080">
    <property type="component" value="Unassembled WGS sequence"/>
</dbReference>
<feature type="region of interest" description="Disordered" evidence="1">
    <location>
        <begin position="491"/>
        <end position="527"/>
    </location>
</feature>
<protein>
    <submittedName>
        <fullName evidence="2">Uncharacterized protein</fullName>
    </submittedName>
</protein>
<name>A0A4Y2DWI9_ARAVE</name>
<evidence type="ECO:0000256" key="1">
    <source>
        <dbReference type="SAM" id="MobiDB-lite"/>
    </source>
</evidence>
<dbReference type="AlphaFoldDB" id="A0A4Y2DWI9"/>
<evidence type="ECO:0000313" key="2">
    <source>
        <dbReference type="EMBL" id="GBM20707.1"/>
    </source>
</evidence>
<feature type="region of interest" description="Disordered" evidence="1">
    <location>
        <begin position="587"/>
        <end position="649"/>
    </location>
</feature>
<feature type="compositionally biased region" description="Polar residues" evidence="1">
    <location>
        <begin position="139"/>
        <end position="157"/>
    </location>
</feature>
<feature type="compositionally biased region" description="Polar residues" evidence="1">
    <location>
        <begin position="587"/>
        <end position="614"/>
    </location>
</feature>
<feature type="compositionally biased region" description="Polar residues" evidence="1">
    <location>
        <begin position="235"/>
        <end position="244"/>
    </location>
</feature>